<feature type="signal peptide" evidence="1">
    <location>
        <begin position="1"/>
        <end position="17"/>
    </location>
</feature>
<organism evidence="2">
    <name type="scientific">Arundo donax</name>
    <name type="common">Giant reed</name>
    <name type="synonym">Donax arundinaceus</name>
    <dbReference type="NCBI Taxonomy" id="35708"/>
    <lineage>
        <taxon>Eukaryota</taxon>
        <taxon>Viridiplantae</taxon>
        <taxon>Streptophyta</taxon>
        <taxon>Embryophyta</taxon>
        <taxon>Tracheophyta</taxon>
        <taxon>Spermatophyta</taxon>
        <taxon>Magnoliopsida</taxon>
        <taxon>Liliopsida</taxon>
        <taxon>Poales</taxon>
        <taxon>Poaceae</taxon>
        <taxon>PACMAD clade</taxon>
        <taxon>Arundinoideae</taxon>
        <taxon>Arundineae</taxon>
        <taxon>Arundo</taxon>
    </lineage>
</organism>
<sequence length="62" mass="7166">MGTGLFWLLLLIITVTAMVPHFVIKAFTEHFNPSDIQIAREMEKFENVNQVNRSEIPMRGFS</sequence>
<feature type="chain" id="PRO_5002061818" evidence="1">
    <location>
        <begin position="18"/>
        <end position="62"/>
    </location>
</feature>
<evidence type="ECO:0000313" key="2">
    <source>
        <dbReference type="EMBL" id="JAD95040.1"/>
    </source>
</evidence>
<accession>A0A0A9EAT4</accession>
<keyword evidence="1" id="KW-0732">Signal</keyword>
<protein>
    <submittedName>
        <fullName evidence="2">Uncharacterized protein</fullName>
    </submittedName>
</protein>
<proteinExistence type="predicted"/>
<evidence type="ECO:0000256" key="1">
    <source>
        <dbReference type="SAM" id="SignalP"/>
    </source>
</evidence>
<name>A0A0A9EAT4_ARUDO</name>
<dbReference type="AlphaFoldDB" id="A0A0A9EAT4"/>
<dbReference type="EMBL" id="GBRH01202855">
    <property type="protein sequence ID" value="JAD95040.1"/>
    <property type="molecule type" value="Transcribed_RNA"/>
</dbReference>
<reference evidence="2" key="1">
    <citation type="submission" date="2014-09" db="EMBL/GenBank/DDBJ databases">
        <authorList>
            <person name="Magalhaes I.L.F."/>
            <person name="Oliveira U."/>
            <person name="Santos F.R."/>
            <person name="Vidigal T.H.D.A."/>
            <person name="Brescovit A.D."/>
            <person name="Santos A.J."/>
        </authorList>
    </citation>
    <scope>NUCLEOTIDE SEQUENCE</scope>
    <source>
        <tissue evidence="2">Shoot tissue taken approximately 20 cm above the soil surface</tissue>
    </source>
</reference>
<reference evidence="2" key="2">
    <citation type="journal article" date="2015" name="Data Brief">
        <title>Shoot transcriptome of the giant reed, Arundo donax.</title>
        <authorList>
            <person name="Barrero R.A."/>
            <person name="Guerrero F.D."/>
            <person name="Moolhuijzen P."/>
            <person name="Goolsby J.A."/>
            <person name="Tidwell J."/>
            <person name="Bellgard S.E."/>
            <person name="Bellgard M.I."/>
        </authorList>
    </citation>
    <scope>NUCLEOTIDE SEQUENCE</scope>
    <source>
        <tissue evidence="2">Shoot tissue taken approximately 20 cm above the soil surface</tissue>
    </source>
</reference>